<dbReference type="Proteomes" id="UP000013827">
    <property type="component" value="Unassembled WGS sequence"/>
</dbReference>
<feature type="domain" description="Sugar phosphate transporter" evidence="6">
    <location>
        <begin position="4"/>
        <end position="165"/>
    </location>
</feature>
<dbReference type="KEGG" id="ehx:EMIHUDRAFT_226878"/>
<evidence type="ECO:0000256" key="2">
    <source>
        <dbReference type="ARBA" id="ARBA00022692"/>
    </source>
</evidence>
<dbReference type="PANTHER" id="PTHR11132">
    <property type="entry name" value="SOLUTE CARRIER FAMILY 35"/>
    <property type="match status" value="1"/>
</dbReference>
<evidence type="ECO:0000313" key="7">
    <source>
        <dbReference type="EnsemblProtists" id="EOD36031"/>
    </source>
</evidence>
<evidence type="ECO:0000259" key="6">
    <source>
        <dbReference type="Pfam" id="PF03151"/>
    </source>
</evidence>
<evidence type="ECO:0000256" key="4">
    <source>
        <dbReference type="ARBA" id="ARBA00023136"/>
    </source>
</evidence>
<proteinExistence type="predicted"/>
<evidence type="ECO:0000256" key="3">
    <source>
        <dbReference type="ARBA" id="ARBA00022989"/>
    </source>
</evidence>
<reference evidence="8" key="1">
    <citation type="journal article" date="2013" name="Nature">
        <title>Pan genome of the phytoplankton Emiliania underpins its global distribution.</title>
        <authorList>
            <person name="Read B.A."/>
            <person name="Kegel J."/>
            <person name="Klute M.J."/>
            <person name="Kuo A."/>
            <person name="Lefebvre S.C."/>
            <person name="Maumus F."/>
            <person name="Mayer C."/>
            <person name="Miller J."/>
            <person name="Monier A."/>
            <person name="Salamov A."/>
            <person name="Young J."/>
            <person name="Aguilar M."/>
            <person name="Claverie J.M."/>
            <person name="Frickenhaus S."/>
            <person name="Gonzalez K."/>
            <person name="Herman E.K."/>
            <person name="Lin Y.C."/>
            <person name="Napier J."/>
            <person name="Ogata H."/>
            <person name="Sarno A.F."/>
            <person name="Shmutz J."/>
            <person name="Schroeder D."/>
            <person name="de Vargas C."/>
            <person name="Verret F."/>
            <person name="von Dassow P."/>
            <person name="Valentin K."/>
            <person name="Van de Peer Y."/>
            <person name="Wheeler G."/>
            <person name="Dacks J.B."/>
            <person name="Delwiche C.F."/>
            <person name="Dyhrman S.T."/>
            <person name="Glockner G."/>
            <person name="John U."/>
            <person name="Richards T."/>
            <person name="Worden A.Z."/>
            <person name="Zhang X."/>
            <person name="Grigoriev I.V."/>
            <person name="Allen A.E."/>
            <person name="Bidle K."/>
            <person name="Borodovsky M."/>
            <person name="Bowler C."/>
            <person name="Brownlee C."/>
            <person name="Cock J.M."/>
            <person name="Elias M."/>
            <person name="Gladyshev V.N."/>
            <person name="Groth M."/>
            <person name="Guda C."/>
            <person name="Hadaegh A."/>
            <person name="Iglesias-Rodriguez M.D."/>
            <person name="Jenkins J."/>
            <person name="Jones B.M."/>
            <person name="Lawson T."/>
            <person name="Leese F."/>
            <person name="Lindquist E."/>
            <person name="Lobanov A."/>
            <person name="Lomsadze A."/>
            <person name="Malik S.B."/>
            <person name="Marsh M.E."/>
            <person name="Mackinder L."/>
            <person name="Mock T."/>
            <person name="Mueller-Roeber B."/>
            <person name="Pagarete A."/>
            <person name="Parker M."/>
            <person name="Probert I."/>
            <person name="Quesneville H."/>
            <person name="Raines C."/>
            <person name="Rensing S.A."/>
            <person name="Riano-Pachon D.M."/>
            <person name="Richier S."/>
            <person name="Rokitta S."/>
            <person name="Shiraiwa Y."/>
            <person name="Soanes D.M."/>
            <person name="van der Giezen M."/>
            <person name="Wahlund T.M."/>
            <person name="Williams B."/>
            <person name="Wilson W."/>
            <person name="Wolfe G."/>
            <person name="Wurch L.L."/>
        </authorList>
    </citation>
    <scope>NUCLEOTIDE SEQUENCE</scope>
</reference>
<protein>
    <recommendedName>
        <fullName evidence="6">Sugar phosphate transporter domain-containing protein</fullName>
    </recommendedName>
</protein>
<sequence length="408" mass="41915">MKLRVGPLVATWYAASIAAIWTAKIVLQELACPATLAAVQFAVAAAGTRCLLPSSSRGPLSDVELRAVRGVSLTYTLGFLLTNAAIAAAAPSFVETVKAAEPLTTAVALAGLVLGERERPATLLALLPIVAGVATACSGGGAFSATGGALALASNVAFSGRAVLAASLDPPHALVSSVGQWIGRAVLTKSLKRRHAGSPAARSDACLFYHVARGSPAPAPEASASPSSHASASRRVVAFARTKARDGNSSSGGASGSGRTRTKGLLPDCCACEAQFCWDCAPRGPSGLEARGERPTVALLHWQGRFRMASKGGPWGACGLNGLKRARAHFKAAWAADSLNGLKRLNVHQTYRCVFRGGFVPNNGSIGQLEKTARNPATHAGEAEFLKRIEVHAAEAVSSPLSPTVMAV</sequence>
<comment type="subcellular location">
    <subcellularLocation>
        <location evidence="1">Membrane</location>
        <topology evidence="1">Multi-pass membrane protein</topology>
    </subcellularLocation>
</comment>
<dbReference type="GeneID" id="17281302"/>
<name>A0A0D3KJU6_EMIH1</name>
<reference evidence="7" key="2">
    <citation type="submission" date="2024-10" db="UniProtKB">
        <authorList>
            <consortium name="EnsemblProtists"/>
        </authorList>
    </citation>
    <scope>IDENTIFICATION</scope>
</reference>
<dbReference type="EnsemblProtists" id="EOD36031">
    <property type="protein sequence ID" value="EOD36031"/>
    <property type="gene ID" value="EMIHUDRAFT_226878"/>
</dbReference>
<keyword evidence="8" id="KW-1185">Reference proteome</keyword>
<keyword evidence="2" id="KW-0812">Transmembrane</keyword>
<dbReference type="RefSeq" id="XP_005788460.1">
    <property type="nucleotide sequence ID" value="XM_005788403.1"/>
</dbReference>
<accession>A0A0D3KJU6</accession>
<organism evidence="7 8">
    <name type="scientific">Emiliania huxleyi (strain CCMP1516)</name>
    <dbReference type="NCBI Taxonomy" id="280463"/>
    <lineage>
        <taxon>Eukaryota</taxon>
        <taxon>Haptista</taxon>
        <taxon>Haptophyta</taxon>
        <taxon>Prymnesiophyceae</taxon>
        <taxon>Isochrysidales</taxon>
        <taxon>Noelaerhabdaceae</taxon>
        <taxon>Emiliania</taxon>
    </lineage>
</organism>
<evidence type="ECO:0000313" key="8">
    <source>
        <dbReference type="Proteomes" id="UP000013827"/>
    </source>
</evidence>
<keyword evidence="4" id="KW-0472">Membrane</keyword>
<dbReference type="InterPro" id="IPR004853">
    <property type="entry name" value="Sugar_P_trans_dom"/>
</dbReference>
<evidence type="ECO:0000256" key="1">
    <source>
        <dbReference type="ARBA" id="ARBA00004141"/>
    </source>
</evidence>
<evidence type="ECO:0000256" key="5">
    <source>
        <dbReference type="SAM" id="MobiDB-lite"/>
    </source>
</evidence>
<dbReference type="PaxDb" id="2903-EOD36031"/>
<feature type="region of interest" description="Disordered" evidence="5">
    <location>
        <begin position="241"/>
        <end position="261"/>
    </location>
</feature>
<dbReference type="AlphaFoldDB" id="A0A0D3KJU6"/>
<feature type="compositionally biased region" description="Low complexity" evidence="5">
    <location>
        <begin position="241"/>
        <end position="252"/>
    </location>
</feature>
<dbReference type="HOGENOM" id="CLU_056278_0_0_1"/>
<dbReference type="InterPro" id="IPR050186">
    <property type="entry name" value="TPT_transporter"/>
</dbReference>
<dbReference type="Pfam" id="PF03151">
    <property type="entry name" value="TPT"/>
    <property type="match status" value="1"/>
</dbReference>
<dbReference type="eggNOG" id="KOG1441">
    <property type="taxonomic scope" value="Eukaryota"/>
</dbReference>
<dbReference type="GO" id="GO:0016020">
    <property type="term" value="C:membrane"/>
    <property type="evidence" value="ECO:0007669"/>
    <property type="project" value="UniProtKB-SubCell"/>
</dbReference>
<keyword evidence="3" id="KW-1133">Transmembrane helix</keyword>